<sequence>MANVKYETVMVLNTKLGDEGIKALVEKFSNLIAENGTIDSVEEWGKRRLAYEINDEIEGYYYLINFSSEPQFPAELDRVYKITDGVLRTLIVNKEDK</sequence>
<evidence type="ECO:0000256" key="6">
    <source>
        <dbReference type="ARBA" id="ARBA00035104"/>
    </source>
</evidence>
<dbReference type="CDD" id="cd00473">
    <property type="entry name" value="bS6"/>
    <property type="match status" value="1"/>
</dbReference>
<keyword evidence="10" id="KW-1185">Reference proteome</keyword>
<keyword evidence="5 8" id="KW-0687">Ribonucleoprotein</keyword>
<dbReference type="InterPro" id="IPR020814">
    <property type="entry name" value="Ribosomal_S6_plastid/chlpt"/>
</dbReference>
<evidence type="ECO:0000256" key="3">
    <source>
        <dbReference type="ARBA" id="ARBA00022884"/>
    </source>
</evidence>
<evidence type="ECO:0000256" key="7">
    <source>
        <dbReference type="ARBA" id="ARBA00035294"/>
    </source>
</evidence>
<dbReference type="NCBIfam" id="TIGR00166">
    <property type="entry name" value="S6"/>
    <property type="match status" value="1"/>
</dbReference>
<dbReference type="InterPro" id="IPR035980">
    <property type="entry name" value="Ribosomal_bS6_sf"/>
</dbReference>
<dbReference type="GO" id="GO:0006412">
    <property type="term" value="P:translation"/>
    <property type="evidence" value="ECO:0007669"/>
    <property type="project" value="UniProtKB-UniRule"/>
</dbReference>
<gene>
    <name evidence="8" type="primary">rpsF</name>
    <name evidence="9" type="ORF">H8709_02770</name>
</gene>
<comment type="similarity">
    <text evidence="1 8">Belongs to the bacterial ribosomal protein bS6 family.</text>
</comment>
<evidence type="ECO:0000313" key="10">
    <source>
        <dbReference type="Proteomes" id="UP000660861"/>
    </source>
</evidence>
<dbReference type="SUPFAM" id="SSF54995">
    <property type="entry name" value="Ribosomal protein S6"/>
    <property type="match status" value="1"/>
</dbReference>
<evidence type="ECO:0000256" key="1">
    <source>
        <dbReference type="ARBA" id="ARBA00009512"/>
    </source>
</evidence>
<proteinExistence type="inferred from homology"/>
<accession>A0A926IB32</accession>
<evidence type="ECO:0000313" key="9">
    <source>
        <dbReference type="EMBL" id="MBC8569747.1"/>
    </source>
</evidence>
<evidence type="ECO:0000256" key="2">
    <source>
        <dbReference type="ARBA" id="ARBA00022730"/>
    </source>
</evidence>
<keyword evidence="2 8" id="KW-0699">rRNA-binding</keyword>
<dbReference type="HAMAP" id="MF_00360">
    <property type="entry name" value="Ribosomal_bS6"/>
    <property type="match status" value="1"/>
</dbReference>
<dbReference type="PANTHER" id="PTHR21011:SF1">
    <property type="entry name" value="SMALL RIBOSOMAL SUBUNIT PROTEIN BS6M"/>
    <property type="match status" value="1"/>
</dbReference>
<keyword evidence="3 8" id="KW-0694">RNA-binding</keyword>
<dbReference type="GO" id="GO:0070181">
    <property type="term" value="F:small ribosomal subunit rRNA binding"/>
    <property type="evidence" value="ECO:0007669"/>
    <property type="project" value="TreeGrafter"/>
</dbReference>
<evidence type="ECO:0000256" key="8">
    <source>
        <dbReference type="HAMAP-Rule" id="MF_00360"/>
    </source>
</evidence>
<dbReference type="Pfam" id="PF01250">
    <property type="entry name" value="Ribosomal_S6"/>
    <property type="match status" value="1"/>
</dbReference>
<evidence type="ECO:0000256" key="4">
    <source>
        <dbReference type="ARBA" id="ARBA00022980"/>
    </source>
</evidence>
<name>A0A926IB32_9FIRM</name>
<dbReference type="PROSITE" id="PS01048">
    <property type="entry name" value="RIBOSOMAL_S6"/>
    <property type="match status" value="1"/>
</dbReference>
<dbReference type="GO" id="GO:0005840">
    <property type="term" value="C:ribosome"/>
    <property type="evidence" value="ECO:0007669"/>
    <property type="project" value="UniProtKB-KW"/>
</dbReference>
<evidence type="ECO:0000256" key="5">
    <source>
        <dbReference type="ARBA" id="ARBA00023274"/>
    </source>
</evidence>
<comment type="function">
    <text evidence="6 8">Binds together with bS18 to 16S ribosomal RNA.</text>
</comment>
<dbReference type="GO" id="GO:1990904">
    <property type="term" value="C:ribonucleoprotein complex"/>
    <property type="evidence" value="ECO:0007669"/>
    <property type="project" value="UniProtKB-KW"/>
</dbReference>
<dbReference type="Proteomes" id="UP000660861">
    <property type="component" value="Unassembled WGS sequence"/>
</dbReference>
<protein>
    <recommendedName>
        <fullName evidence="7 8">Small ribosomal subunit protein bS6</fullName>
    </recommendedName>
</protein>
<dbReference type="GO" id="GO:0003735">
    <property type="term" value="F:structural constituent of ribosome"/>
    <property type="evidence" value="ECO:0007669"/>
    <property type="project" value="InterPro"/>
</dbReference>
<organism evidence="9 10">
    <name type="scientific">Zongyangia hominis</name>
    <dbReference type="NCBI Taxonomy" id="2763677"/>
    <lineage>
        <taxon>Bacteria</taxon>
        <taxon>Bacillati</taxon>
        <taxon>Bacillota</taxon>
        <taxon>Clostridia</taxon>
        <taxon>Eubacteriales</taxon>
        <taxon>Oscillospiraceae</taxon>
        <taxon>Zongyangia</taxon>
    </lineage>
</organism>
<dbReference type="InterPro" id="IPR020815">
    <property type="entry name" value="Ribosomal_bS6_CS"/>
</dbReference>
<dbReference type="InterPro" id="IPR000529">
    <property type="entry name" value="Ribosomal_bS6"/>
</dbReference>
<dbReference type="AlphaFoldDB" id="A0A926IB32"/>
<comment type="caution">
    <text evidence="9">The sequence shown here is derived from an EMBL/GenBank/DDBJ whole genome shotgun (WGS) entry which is preliminary data.</text>
</comment>
<dbReference type="InterPro" id="IPR014717">
    <property type="entry name" value="Transl_elong_EF1B/ribsomal_bS6"/>
</dbReference>
<dbReference type="RefSeq" id="WP_262396840.1">
    <property type="nucleotide sequence ID" value="NZ_JACRTC010000001.1"/>
</dbReference>
<dbReference type="EMBL" id="JACRTC010000001">
    <property type="protein sequence ID" value="MBC8569747.1"/>
    <property type="molecule type" value="Genomic_DNA"/>
</dbReference>
<reference evidence="9" key="1">
    <citation type="submission" date="2020-08" db="EMBL/GenBank/DDBJ databases">
        <title>Genome public.</title>
        <authorList>
            <person name="Liu C."/>
            <person name="Sun Q."/>
        </authorList>
    </citation>
    <scope>NUCLEOTIDE SEQUENCE</scope>
    <source>
        <strain evidence="9">NSJ-54</strain>
    </source>
</reference>
<keyword evidence="4 8" id="KW-0689">Ribosomal protein</keyword>
<dbReference type="Gene3D" id="3.30.70.60">
    <property type="match status" value="1"/>
</dbReference>
<dbReference type="GO" id="GO:0005737">
    <property type="term" value="C:cytoplasm"/>
    <property type="evidence" value="ECO:0007669"/>
    <property type="project" value="UniProtKB-ARBA"/>
</dbReference>
<dbReference type="PANTHER" id="PTHR21011">
    <property type="entry name" value="MITOCHONDRIAL 28S RIBOSOMAL PROTEIN S6"/>
    <property type="match status" value="1"/>
</dbReference>